<dbReference type="GO" id="GO:0005886">
    <property type="term" value="C:plasma membrane"/>
    <property type="evidence" value="ECO:0007669"/>
    <property type="project" value="UniProtKB-SubCell"/>
</dbReference>
<dbReference type="RefSeq" id="WP_073009572.1">
    <property type="nucleotide sequence ID" value="NZ_FQXD01000010.1"/>
</dbReference>
<feature type="transmembrane region" description="Helical" evidence="8">
    <location>
        <begin position="66"/>
        <end position="88"/>
    </location>
</feature>
<name>A0A1M5UM67_9BACI</name>
<dbReference type="GO" id="GO:0055085">
    <property type="term" value="P:transmembrane transport"/>
    <property type="evidence" value="ECO:0007669"/>
    <property type="project" value="InterPro"/>
</dbReference>
<evidence type="ECO:0000256" key="8">
    <source>
        <dbReference type="SAM" id="Phobius"/>
    </source>
</evidence>
<dbReference type="PANTHER" id="PTHR36838:SF1">
    <property type="entry name" value="SLR1864 PROTEIN"/>
    <property type="match status" value="1"/>
</dbReference>
<organism evidence="9 10">
    <name type="scientific">Virgibacillus chiguensis</name>
    <dbReference type="NCBI Taxonomy" id="411959"/>
    <lineage>
        <taxon>Bacteria</taxon>
        <taxon>Bacillati</taxon>
        <taxon>Bacillota</taxon>
        <taxon>Bacilli</taxon>
        <taxon>Bacillales</taxon>
        <taxon>Bacillaceae</taxon>
        <taxon>Virgibacillus</taxon>
    </lineage>
</organism>
<dbReference type="InterPro" id="IPR038770">
    <property type="entry name" value="Na+/solute_symporter_sf"/>
</dbReference>
<evidence type="ECO:0000256" key="4">
    <source>
        <dbReference type="ARBA" id="ARBA00022475"/>
    </source>
</evidence>
<feature type="transmembrane region" description="Helical" evidence="8">
    <location>
        <begin position="6"/>
        <end position="25"/>
    </location>
</feature>
<dbReference type="PANTHER" id="PTHR36838">
    <property type="entry name" value="AUXIN EFFLUX CARRIER FAMILY PROTEIN"/>
    <property type="match status" value="1"/>
</dbReference>
<dbReference type="Gene3D" id="1.20.1530.20">
    <property type="match status" value="1"/>
</dbReference>
<gene>
    <name evidence="9" type="ORF">SAMN05421807_11037</name>
</gene>
<evidence type="ECO:0000256" key="5">
    <source>
        <dbReference type="ARBA" id="ARBA00022692"/>
    </source>
</evidence>
<dbReference type="EMBL" id="FQXD01000010">
    <property type="protein sequence ID" value="SHH64041.1"/>
    <property type="molecule type" value="Genomic_DNA"/>
</dbReference>
<evidence type="ECO:0000256" key="1">
    <source>
        <dbReference type="ARBA" id="ARBA00004651"/>
    </source>
</evidence>
<keyword evidence="6 8" id="KW-1133">Transmembrane helix</keyword>
<dbReference type="AlphaFoldDB" id="A0A1M5UM67"/>
<evidence type="ECO:0000256" key="2">
    <source>
        <dbReference type="ARBA" id="ARBA00010145"/>
    </source>
</evidence>
<reference evidence="10" key="1">
    <citation type="submission" date="2016-11" db="EMBL/GenBank/DDBJ databases">
        <authorList>
            <person name="Varghese N."/>
            <person name="Submissions S."/>
        </authorList>
    </citation>
    <scope>NUCLEOTIDE SEQUENCE [LARGE SCALE GENOMIC DNA]</scope>
    <source>
        <strain evidence="10">CGMCC 1.6496</strain>
    </source>
</reference>
<dbReference type="Proteomes" id="UP000184079">
    <property type="component" value="Unassembled WGS sequence"/>
</dbReference>
<evidence type="ECO:0000313" key="9">
    <source>
        <dbReference type="EMBL" id="SHH64041.1"/>
    </source>
</evidence>
<evidence type="ECO:0000256" key="7">
    <source>
        <dbReference type="ARBA" id="ARBA00023136"/>
    </source>
</evidence>
<feature type="transmembrane region" description="Helical" evidence="8">
    <location>
        <begin position="37"/>
        <end position="54"/>
    </location>
</feature>
<accession>A0A1M5UM67</accession>
<comment type="subcellular location">
    <subcellularLocation>
        <location evidence="1">Cell membrane</location>
        <topology evidence="1">Multi-pass membrane protein</topology>
    </subcellularLocation>
</comment>
<dbReference type="Pfam" id="PF03547">
    <property type="entry name" value="Mem_trans"/>
    <property type="match status" value="2"/>
</dbReference>
<feature type="transmembrane region" description="Helical" evidence="8">
    <location>
        <begin position="167"/>
        <end position="188"/>
    </location>
</feature>
<comment type="similarity">
    <text evidence="2">Belongs to the auxin efflux carrier (TC 2.A.69) family.</text>
</comment>
<feature type="transmembrane region" description="Helical" evidence="8">
    <location>
        <begin position="124"/>
        <end position="146"/>
    </location>
</feature>
<keyword evidence="5 8" id="KW-0812">Transmembrane</keyword>
<evidence type="ECO:0000256" key="6">
    <source>
        <dbReference type="ARBA" id="ARBA00022989"/>
    </source>
</evidence>
<feature type="transmembrane region" description="Helical" evidence="8">
    <location>
        <begin position="280"/>
        <end position="302"/>
    </location>
</feature>
<protein>
    <recommendedName>
        <fullName evidence="11">Permease</fullName>
    </recommendedName>
</protein>
<keyword evidence="10" id="KW-1185">Reference proteome</keyword>
<keyword evidence="7 8" id="KW-0472">Membrane</keyword>
<proteinExistence type="inferred from homology"/>
<dbReference type="InterPro" id="IPR004776">
    <property type="entry name" value="Mem_transp_PIN-like"/>
</dbReference>
<evidence type="ECO:0000313" key="10">
    <source>
        <dbReference type="Proteomes" id="UP000184079"/>
    </source>
</evidence>
<sequence length="307" mass="33912">MEAFLIIVKDIILPVFIIMGLGFFLQKKFDLDLQTLAKLNIYFLVPGFIFVKLYDTTFSGQLLLQIVVFFILFIALLYIVATITARFIGFDKGKSTTFSNSILFFNSGNYGVPVNDLVFKSDPVAMSIQVIILTLQNILLFSYGIFSLQSIQIGKLRALFSYFKMPVLYAMLAGILLNIANVSIPTFVWVPANYVADAMVAMALLTLGAQVAQLRLISSLPTVYISLAIRLILGPIIALGIIRILQLDGIIAQALFIASAMPTAVNSSVIAQEYNNHPNFAAQIVLFSTMFSTITVTAVIYLSRLLF</sequence>
<keyword evidence="3" id="KW-0813">Transport</keyword>
<feature type="transmembrane region" description="Helical" evidence="8">
    <location>
        <begin position="194"/>
        <end position="212"/>
    </location>
</feature>
<feature type="transmembrane region" description="Helical" evidence="8">
    <location>
        <begin position="250"/>
        <end position="271"/>
    </location>
</feature>
<evidence type="ECO:0008006" key="11">
    <source>
        <dbReference type="Google" id="ProtNLM"/>
    </source>
</evidence>
<evidence type="ECO:0000256" key="3">
    <source>
        <dbReference type="ARBA" id="ARBA00022448"/>
    </source>
</evidence>
<keyword evidence="4" id="KW-1003">Cell membrane</keyword>
<feature type="transmembrane region" description="Helical" evidence="8">
    <location>
        <begin position="224"/>
        <end position="244"/>
    </location>
</feature>
<dbReference type="OrthoDB" id="527159at2"/>